<dbReference type="Proteomes" id="UP001597373">
    <property type="component" value="Unassembled WGS sequence"/>
</dbReference>
<evidence type="ECO:0000313" key="3">
    <source>
        <dbReference type="EMBL" id="MFD2259682.1"/>
    </source>
</evidence>
<dbReference type="InterPro" id="IPR013024">
    <property type="entry name" value="GGCT-like"/>
</dbReference>
<organism evidence="3 4">
    <name type="scientific">Chelativorans composti</name>
    <dbReference type="NCBI Taxonomy" id="768533"/>
    <lineage>
        <taxon>Bacteria</taxon>
        <taxon>Pseudomonadati</taxon>
        <taxon>Pseudomonadota</taxon>
        <taxon>Alphaproteobacteria</taxon>
        <taxon>Hyphomicrobiales</taxon>
        <taxon>Phyllobacteriaceae</taxon>
        <taxon>Chelativorans</taxon>
    </lineage>
</organism>
<accession>A0ABW5DF23</accession>
<dbReference type="EC" id="4.3.2.7" evidence="1"/>
<dbReference type="InterPro" id="IPR036568">
    <property type="entry name" value="GGCT-like_sf"/>
</dbReference>
<dbReference type="SUPFAM" id="SSF110857">
    <property type="entry name" value="Gamma-glutamyl cyclotransferase-like"/>
    <property type="match status" value="1"/>
</dbReference>
<protein>
    <recommendedName>
        <fullName evidence="1">glutathione-specific gamma-glutamylcyclotransferase</fullName>
        <ecNumber evidence="1">4.3.2.7</ecNumber>
    </recommendedName>
</protein>
<sequence length="183" mass="20318">MNDFWVFGYGSLMWRPGFAHLEAQKARVYGYRRALCIYSHVHRGTPTRPGLVLGLDRGGSCVGMAFRVAGEAREEVIAYLRERELVTNVYRERYLPVILAGGATVDAVAYVVDRTHPQYAGALHADQAAAFISGAVGQAGPNEDYVFNTVEHLRALGIRDHWLEEVAARLKREPERGPVPVPV</sequence>
<dbReference type="InterPro" id="IPR006840">
    <property type="entry name" value="ChaC"/>
</dbReference>
<keyword evidence="4" id="KW-1185">Reference proteome</keyword>
<keyword evidence="2" id="KW-0456">Lyase</keyword>
<dbReference type="PANTHER" id="PTHR12192">
    <property type="entry name" value="CATION TRANSPORT PROTEIN CHAC-RELATED"/>
    <property type="match status" value="1"/>
</dbReference>
<gene>
    <name evidence="3" type="ORF">ACFSMZ_07870</name>
</gene>
<evidence type="ECO:0000256" key="2">
    <source>
        <dbReference type="ARBA" id="ARBA00023239"/>
    </source>
</evidence>
<name>A0ABW5DF23_9HYPH</name>
<reference evidence="4" key="1">
    <citation type="journal article" date="2019" name="Int. J. Syst. Evol. Microbiol.">
        <title>The Global Catalogue of Microorganisms (GCM) 10K type strain sequencing project: providing services to taxonomists for standard genome sequencing and annotation.</title>
        <authorList>
            <consortium name="The Broad Institute Genomics Platform"/>
            <consortium name="The Broad Institute Genome Sequencing Center for Infectious Disease"/>
            <person name="Wu L."/>
            <person name="Ma J."/>
        </authorList>
    </citation>
    <scope>NUCLEOTIDE SEQUENCE [LARGE SCALE GENOMIC DNA]</scope>
    <source>
        <strain evidence="4">KCTC 23707</strain>
    </source>
</reference>
<evidence type="ECO:0000313" key="4">
    <source>
        <dbReference type="Proteomes" id="UP001597373"/>
    </source>
</evidence>
<proteinExistence type="predicted"/>
<dbReference type="Gene3D" id="3.10.490.10">
    <property type="entry name" value="Gamma-glutamyl cyclotransferase-like"/>
    <property type="match status" value="1"/>
</dbReference>
<dbReference type="EMBL" id="JBHUIR010000021">
    <property type="protein sequence ID" value="MFD2259682.1"/>
    <property type="molecule type" value="Genomic_DNA"/>
</dbReference>
<dbReference type="RefSeq" id="WP_345098908.1">
    <property type="nucleotide sequence ID" value="NZ_BAABGS010000020.1"/>
</dbReference>
<dbReference type="Pfam" id="PF04752">
    <property type="entry name" value="ChaC"/>
    <property type="match status" value="1"/>
</dbReference>
<dbReference type="PANTHER" id="PTHR12192:SF2">
    <property type="entry name" value="GLUTATHIONE-SPECIFIC GAMMA-GLUTAMYLCYCLOTRANSFERASE 2"/>
    <property type="match status" value="1"/>
</dbReference>
<evidence type="ECO:0000256" key="1">
    <source>
        <dbReference type="ARBA" id="ARBA00012344"/>
    </source>
</evidence>
<dbReference type="CDD" id="cd06661">
    <property type="entry name" value="GGCT_like"/>
    <property type="match status" value="1"/>
</dbReference>
<comment type="caution">
    <text evidence="3">The sequence shown here is derived from an EMBL/GenBank/DDBJ whole genome shotgun (WGS) entry which is preliminary data.</text>
</comment>